<keyword evidence="2 6" id="KW-0227">DNA damage</keyword>
<gene>
    <name evidence="6" type="primary">ruvA</name>
    <name evidence="8" type="ORF">C7457_1274</name>
</gene>
<comment type="subunit">
    <text evidence="6">Homotetramer. Forms an RuvA(8)-RuvB(12)-Holliday junction (HJ) complex. HJ DNA is sandwiched between 2 RuvA tetramers; dsDNA enters through RuvA and exits via RuvB. An RuvB hexamer assembles on each DNA strand where it exits the tetramer. Each RuvB hexamer is contacted by two RuvA subunits (via domain III) on 2 adjacent RuvB subunits; this complex drives branch migration. In the full resolvosome a probable DNA-RuvA(4)-RuvB(12)-RuvC(2) complex forms which resolves the HJ.</text>
</comment>
<dbReference type="InterPro" id="IPR011114">
    <property type="entry name" value="RuvA_C"/>
</dbReference>
<dbReference type="Pfam" id="PF14520">
    <property type="entry name" value="HHH_5"/>
    <property type="match status" value="1"/>
</dbReference>
<keyword evidence="8" id="KW-0547">Nucleotide-binding</keyword>
<evidence type="ECO:0000313" key="9">
    <source>
        <dbReference type="Proteomes" id="UP000280881"/>
    </source>
</evidence>
<dbReference type="InterPro" id="IPR012340">
    <property type="entry name" value="NA-bd_OB-fold"/>
</dbReference>
<organism evidence="8 9">
    <name type="scientific">Thermovibrio guaymasensis</name>
    <dbReference type="NCBI Taxonomy" id="240167"/>
    <lineage>
        <taxon>Bacteria</taxon>
        <taxon>Pseudomonadati</taxon>
        <taxon>Aquificota</taxon>
        <taxon>Aquificia</taxon>
        <taxon>Desulfurobacteriales</taxon>
        <taxon>Desulfurobacteriaceae</taxon>
        <taxon>Thermovibrio</taxon>
    </lineage>
</organism>
<dbReference type="GO" id="GO:0005737">
    <property type="term" value="C:cytoplasm"/>
    <property type="evidence" value="ECO:0007669"/>
    <property type="project" value="UniProtKB-SubCell"/>
</dbReference>
<dbReference type="SMART" id="SM00278">
    <property type="entry name" value="HhH1"/>
    <property type="match status" value="2"/>
</dbReference>
<dbReference type="GO" id="GO:0006310">
    <property type="term" value="P:DNA recombination"/>
    <property type="evidence" value="ECO:0007669"/>
    <property type="project" value="UniProtKB-UniRule"/>
</dbReference>
<evidence type="ECO:0000256" key="1">
    <source>
        <dbReference type="ARBA" id="ARBA00022490"/>
    </source>
</evidence>
<keyword evidence="5 6" id="KW-0234">DNA repair</keyword>
<dbReference type="InterPro" id="IPR000085">
    <property type="entry name" value="RuvA"/>
</dbReference>
<dbReference type="InterPro" id="IPR013849">
    <property type="entry name" value="DNA_helicase_Holl-junc_RuvA_I"/>
</dbReference>
<sequence length="182" mass="20162">MVEFITGEVVERGENFVVLKCGNFGIKVLTPSSKELSGQITLFTQLILPAEGSPTLYGFRTKEEREIFRLLQKIPKVGTKVALSILSNFNPEELKNIVLSGDYEKLTKVPGLGRKLSQRIVLELKGKIKEEGEIPEELYQVLKALGYKRSEVKSALKGINLEGLSLEEAVKEAVKRLSGSKA</sequence>
<evidence type="ECO:0000259" key="7">
    <source>
        <dbReference type="SMART" id="SM00278"/>
    </source>
</evidence>
<proteinExistence type="inferred from homology"/>
<dbReference type="Pfam" id="PF01330">
    <property type="entry name" value="RuvA_N"/>
    <property type="match status" value="1"/>
</dbReference>
<dbReference type="InterPro" id="IPR003583">
    <property type="entry name" value="Hlx-hairpin-Hlx_DNA-bd_motif"/>
</dbReference>
<dbReference type="EMBL" id="RBIE01000002">
    <property type="protein sequence ID" value="RKQ61822.1"/>
    <property type="molecule type" value="Genomic_DNA"/>
</dbReference>
<comment type="caution">
    <text evidence="6">Lacks conserved residue(s) required for the propagation of feature annotation.</text>
</comment>
<dbReference type="CDD" id="cd14332">
    <property type="entry name" value="UBA_RuvA_C"/>
    <property type="match status" value="1"/>
</dbReference>
<reference evidence="8 9" key="1">
    <citation type="submission" date="2018-10" db="EMBL/GenBank/DDBJ databases">
        <title>Genomic Encyclopedia of Type Strains, Phase IV (KMG-IV): sequencing the most valuable type-strain genomes for metagenomic binning, comparative biology and taxonomic classification.</title>
        <authorList>
            <person name="Goeker M."/>
        </authorList>
    </citation>
    <scope>NUCLEOTIDE SEQUENCE [LARGE SCALE GENOMIC DNA]</scope>
    <source>
        <strain evidence="8 9">DSM 15521</strain>
    </source>
</reference>
<keyword evidence="8" id="KW-0378">Hydrolase</keyword>
<comment type="function">
    <text evidence="6">The RuvA-RuvB-RuvC complex processes Holliday junction (HJ) DNA during genetic recombination and DNA repair, while the RuvA-RuvB complex plays an important role in the rescue of blocked DNA replication forks via replication fork reversal (RFR). RuvA specifically binds to HJ cruciform DNA, conferring on it an open structure. The RuvB hexamer acts as an ATP-dependent pump, pulling dsDNA into and through the RuvAB complex. HJ branch migration allows RuvC to scan DNA until it finds its consensus sequence, where it cleaves and resolves the cruciform DNA.</text>
</comment>
<evidence type="ECO:0000256" key="4">
    <source>
        <dbReference type="ARBA" id="ARBA00023172"/>
    </source>
</evidence>
<dbReference type="AlphaFoldDB" id="A0A420W6U7"/>
<dbReference type="GO" id="GO:0005524">
    <property type="term" value="F:ATP binding"/>
    <property type="evidence" value="ECO:0007669"/>
    <property type="project" value="InterPro"/>
</dbReference>
<evidence type="ECO:0000256" key="3">
    <source>
        <dbReference type="ARBA" id="ARBA00023125"/>
    </source>
</evidence>
<keyword evidence="3 6" id="KW-0238">DNA-binding</keyword>
<name>A0A420W6U7_9BACT</name>
<comment type="caution">
    <text evidence="8">The sequence shown here is derived from an EMBL/GenBank/DDBJ whole genome shotgun (WGS) entry which is preliminary data.</text>
</comment>
<protein>
    <recommendedName>
        <fullName evidence="6">Holliday junction branch migration complex subunit RuvA</fullName>
    </recommendedName>
</protein>
<dbReference type="OrthoDB" id="5293449at2"/>
<dbReference type="SUPFAM" id="SSF47781">
    <property type="entry name" value="RuvA domain 2-like"/>
    <property type="match status" value="1"/>
</dbReference>
<feature type="domain" description="Helix-hairpin-helix DNA-binding motif class 1" evidence="7">
    <location>
        <begin position="104"/>
        <end position="123"/>
    </location>
</feature>
<dbReference type="GO" id="GO:0009379">
    <property type="term" value="C:Holliday junction helicase complex"/>
    <property type="evidence" value="ECO:0007669"/>
    <property type="project" value="InterPro"/>
</dbReference>
<dbReference type="Proteomes" id="UP000280881">
    <property type="component" value="Unassembled WGS sequence"/>
</dbReference>
<dbReference type="NCBIfam" id="TIGR00084">
    <property type="entry name" value="ruvA"/>
    <property type="match status" value="1"/>
</dbReference>
<dbReference type="GO" id="GO:0048476">
    <property type="term" value="C:Holliday junction resolvase complex"/>
    <property type="evidence" value="ECO:0007669"/>
    <property type="project" value="UniProtKB-UniRule"/>
</dbReference>
<accession>A0A420W6U7</accession>
<dbReference type="InterPro" id="IPR010994">
    <property type="entry name" value="RuvA_2-like"/>
</dbReference>
<dbReference type="RefSeq" id="WP_121171199.1">
    <property type="nucleotide sequence ID" value="NZ_RBIE01000002.1"/>
</dbReference>
<comment type="similarity">
    <text evidence="6">Belongs to the RuvA family.</text>
</comment>
<dbReference type="GO" id="GO:0009378">
    <property type="term" value="F:four-way junction helicase activity"/>
    <property type="evidence" value="ECO:0007669"/>
    <property type="project" value="InterPro"/>
</dbReference>
<dbReference type="GO" id="GO:0000400">
    <property type="term" value="F:four-way junction DNA binding"/>
    <property type="evidence" value="ECO:0007669"/>
    <property type="project" value="UniProtKB-UniRule"/>
</dbReference>
<evidence type="ECO:0000313" key="8">
    <source>
        <dbReference type="EMBL" id="RKQ61822.1"/>
    </source>
</evidence>
<dbReference type="HAMAP" id="MF_00031">
    <property type="entry name" value="DNA_HJ_migration_RuvA"/>
    <property type="match status" value="1"/>
</dbReference>
<evidence type="ECO:0000256" key="6">
    <source>
        <dbReference type="HAMAP-Rule" id="MF_00031"/>
    </source>
</evidence>
<keyword evidence="8" id="KW-0067">ATP-binding</keyword>
<keyword evidence="1 6" id="KW-0963">Cytoplasm</keyword>
<dbReference type="Gene3D" id="1.10.150.20">
    <property type="entry name" value="5' to 3' exonuclease, C-terminal subdomain"/>
    <property type="match status" value="1"/>
</dbReference>
<feature type="region of interest" description="Domain III" evidence="6">
    <location>
        <begin position="136"/>
        <end position="182"/>
    </location>
</feature>
<dbReference type="Pfam" id="PF07499">
    <property type="entry name" value="RuvA_C"/>
    <property type="match status" value="1"/>
</dbReference>
<keyword evidence="9" id="KW-1185">Reference proteome</keyword>
<comment type="subcellular location">
    <subcellularLocation>
        <location evidence="6">Cytoplasm</location>
    </subcellularLocation>
</comment>
<dbReference type="GO" id="GO:0006281">
    <property type="term" value="P:DNA repair"/>
    <property type="evidence" value="ECO:0007669"/>
    <property type="project" value="UniProtKB-UniRule"/>
</dbReference>
<dbReference type="Gene3D" id="1.10.8.10">
    <property type="entry name" value="DNA helicase RuvA subunit, C-terminal domain"/>
    <property type="match status" value="1"/>
</dbReference>
<feature type="domain" description="Helix-hairpin-helix DNA-binding motif class 1" evidence="7">
    <location>
        <begin position="69"/>
        <end position="88"/>
    </location>
</feature>
<dbReference type="SUPFAM" id="SSF46929">
    <property type="entry name" value="DNA helicase RuvA subunit, C-terminal domain"/>
    <property type="match status" value="1"/>
</dbReference>
<dbReference type="Gene3D" id="2.40.50.140">
    <property type="entry name" value="Nucleic acid-binding proteins"/>
    <property type="match status" value="1"/>
</dbReference>
<evidence type="ECO:0000256" key="2">
    <source>
        <dbReference type="ARBA" id="ARBA00022763"/>
    </source>
</evidence>
<evidence type="ECO:0000256" key="5">
    <source>
        <dbReference type="ARBA" id="ARBA00023204"/>
    </source>
</evidence>
<keyword evidence="8" id="KW-0347">Helicase</keyword>
<dbReference type="InterPro" id="IPR036267">
    <property type="entry name" value="RuvA_C_sf"/>
</dbReference>
<comment type="domain">
    <text evidence="6">Has three domains with a flexible linker between the domains II and III and assumes an 'L' shape. Domain III is highly mobile and contacts RuvB.</text>
</comment>
<keyword evidence="4 6" id="KW-0233">DNA recombination</keyword>